<dbReference type="InterPro" id="IPR042183">
    <property type="entry name" value="MmgE/PrpD_sf_1"/>
</dbReference>
<sequence length="442" mass="48123">MEHLVNPVADIAYPNLDEDVIEKAKLCILHSLSCSYAGRHERWSTAARELEMSYGGNGNSSLWFTKCKSDAAGAAFCNAAAAQSILYEDIHRESNSHPGIIIIPVALAVAEELHVSGKQLIEAVVAGYEMMGRVGRGSVCPEFGERAFRPTSVIGIFGSAVAAGCLMGQSLKELQTAFSMSASFASGVNEWANAGTDDLYFQNAMAARNGIIAARLAGKGVTAPRTIVEGRAGLCTAFGFSMEKFRELGTEPDYIIREVLFKPAPACALVQTTAQVGLDIQKSGIQADDIEEGIIHTFELGKKYSGCDYPGPFKHLLQARMSNQFNLAASVVKGKIADSNYRHHGEKDIGSLAARFKVVADDGYTQAFPKKQSVKVELKLKGGSVREFYKEEPVYLSKEDVIDRFHEFCDETLGKERVSRISDTILNLEHVMDAQDINSLFL</sequence>
<organism evidence="4 5">
    <name type="scientific">Enterocloster hominis</name>
    <name type="common">ex Hitch et al. 2024</name>
    <dbReference type="NCBI Taxonomy" id="1917870"/>
    <lineage>
        <taxon>Bacteria</taxon>
        <taxon>Bacillati</taxon>
        <taxon>Bacillota</taxon>
        <taxon>Clostridia</taxon>
        <taxon>Lachnospirales</taxon>
        <taxon>Lachnospiraceae</taxon>
        <taxon>Enterocloster</taxon>
    </lineage>
</organism>
<accession>A0ABV1D9G8</accession>
<proteinExistence type="inferred from homology"/>
<evidence type="ECO:0000259" key="3">
    <source>
        <dbReference type="Pfam" id="PF19305"/>
    </source>
</evidence>
<dbReference type="EMBL" id="JBBMFM010000084">
    <property type="protein sequence ID" value="MEQ2427024.1"/>
    <property type="molecule type" value="Genomic_DNA"/>
</dbReference>
<dbReference type="InterPro" id="IPR036148">
    <property type="entry name" value="MmgE/PrpD_sf"/>
</dbReference>
<dbReference type="Pfam" id="PF19305">
    <property type="entry name" value="MmgE_PrpD_C"/>
    <property type="match status" value="1"/>
</dbReference>
<dbReference type="InterPro" id="IPR005656">
    <property type="entry name" value="MmgE_PrpD"/>
</dbReference>
<feature type="domain" description="MmgE/PrpD C-terminal" evidence="3">
    <location>
        <begin position="265"/>
        <end position="428"/>
    </location>
</feature>
<dbReference type="SUPFAM" id="SSF103378">
    <property type="entry name" value="2-methylcitrate dehydratase PrpD"/>
    <property type="match status" value="1"/>
</dbReference>
<evidence type="ECO:0000313" key="4">
    <source>
        <dbReference type="EMBL" id="MEQ2427024.1"/>
    </source>
</evidence>
<dbReference type="InterPro" id="IPR045336">
    <property type="entry name" value="MmgE_PrpD_N"/>
</dbReference>
<reference evidence="4 5" key="1">
    <citation type="submission" date="2024-03" db="EMBL/GenBank/DDBJ databases">
        <title>Human intestinal bacterial collection.</title>
        <authorList>
            <person name="Pauvert C."/>
            <person name="Hitch T.C.A."/>
            <person name="Clavel T."/>
        </authorList>
    </citation>
    <scope>NUCLEOTIDE SEQUENCE [LARGE SCALE GENOMIC DNA]</scope>
    <source>
        <strain evidence="4 5">CLA-SR-H021</strain>
    </source>
</reference>
<dbReference type="InterPro" id="IPR045337">
    <property type="entry name" value="MmgE_PrpD_C"/>
</dbReference>
<dbReference type="Gene3D" id="3.30.1330.120">
    <property type="entry name" value="2-methylcitrate dehydratase PrpD"/>
    <property type="match status" value="1"/>
</dbReference>
<feature type="domain" description="MmgE/PrpD N-terminal" evidence="2">
    <location>
        <begin position="3"/>
        <end position="238"/>
    </location>
</feature>
<protein>
    <submittedName>
        <fullName evidence="4">MmgE/PrpD family protein</fullName>
    </submittedName>
</protein>
<evidence type="ECO:0000256" key="1">
    <source>
        <dbReference type="ARBA" id="ARBA00006174"/>
    </source>
</evidence>
<comment type="caution">
    <text evidence="4">The sequence shown here is derived from an EMBL/GenBank/DDBJ whole genome shotgun (WGS) entry which is preliminary data.</text>
</comment>
<name>A0ABV1D9G8_9FIRM</name>
<dbReference type="InterPro" id="IPR042188">
    <property type="entry name" value="MmgE/PrpD_sf_2"/>
</dbReference>
<gene>
    <name evidence="4" type="ORF">WMQ36_18820</name>
</gene>
<dbReference type="PANTHER" id="PTHR16943">
    <property type="entry name" value="2-METHYLCITRATE DEHYDRATASE-RELATED"/>
    <property type="match status" value="1"/>
</dbReference>
<comment type="similarity">
    <text evidence="1">Belongs to the PrpD family.</text>
</comment>
<evidence type="ECO:0000259" key="2">
    <source>
        <dbReference type="Pfam" id="PF03972"/>
    </source>
</evidence>
<dbReference type="Gene3D" id="1.10.4100.10">
    <property type="entry name" value="2-methylcitrate dehydratase PrpD"/>
    <property type="match status" value="1"/>
</dbReference>
<dbReference type="Proteomes" id="UP001454086">
    <property type="component" value="Unassembled WGS sequence"/>
</dbReference>
<dbReference type="RefSeq" id="WP_168164741.1">
    <property type="nucleotide sequence ID" value="NZ_JBBMFM010000084.1"/>
</dbReference>
<evidence type="ECO:0000313" key="5">
    <source>
        <dbReference type="Proteomes" id="UP001454086"/>
    </source>
</evidence>
<dbReference type="Pfam" id="PF03972">
    <property type="entry name" value="MmgE_PrpD_N"/>
    <property type="match status" value="1"/>
</dbReference>
<keyword evidence="5" id="KW-1185">Reference proteome</keyword>
<dbReference type="PANTHER" id="PTHR16943:SF8">
    <property type="entry name" value="2-METHYLCITRATE DEHYDRATASE"/>
    <property type="match status" value="1"/>
</dbReference>